<reference evidence="1 2" key="1">
    <citation type="journal article" date="2012" name="J. Bacteriol.">
        <title>Draft Genome Sequence of Novosphingobium nitrogenifigens Y88T.</title>
        <authorList>
            <person name="Strabala T.J."/>
            <person name="Macdonald L."/>
            <person name="Liu V."/>
            <person name="Smit A.M."/>
        </authorList>
    </citation>
    <scope>NUCLEOTIDE SEQUENCE [LARGE SCALE GENOMIC DNA]</scope>
    <source>
        <strain evidence="1 2">DSM 19370</strain>
    </source>
</reference>
<evidence type="ECO:0000313" key="1">
    <source>
        <dbReference type="EMBL" id="EGD60857.1"/>
    </source>
</evidence>
<comment type="caution">
    <text evidence="1">The sequence shown here is derived from an EMBL/GenBank/DDBJ whole genome shotgun (WGS) entry which is preliminary data.</text>
</comment>
<sequence length="38" mass="4392">MSIDANFGQTLDIMTDRATSIERIERTKKSMQRFGKNT</sequence>
<protein>
    <submittedName>
        <fullName evidence="1">Uncharacterized protein</fullName>
    </submittedName>
</protein>
<dbReference type="EMBL" id="AEWJ01000006">
    <property type="protein sequence ID" value="EGD60857.1"/>
    <property type="molecule type" value="Genomic_DNA"/>
</dbReference>
<dbReference type="AlphaFoldDB" id="F1Z3F6"/>
<accession>F1Z3F6</accession>
<evidence type="ECO:0000313" key="2">
    <source>
        <dbReference type="Proteomes" id="UP000004728"/>
    </source>
</evidence>
<dbReference type="HOGENOM" id="CLU_3330869_0_0_5"/>
<keyword evidence="2" id="KW-1185">Reference proteome</keyword>
<organism evidence="1 2">
    <name type="scientific">Novosphingobium nitrogenifigens DSM 19370</name>
    <dbReference type="NCBI Taxonomy" id="983920"/>
    <lineage>
        <taxon>Bacteria</taxon>
        <taxon>Pseudomonadati</taxon>
        <taxon>Pseudomonadota</taxon>
        <taxon>Alphaproteobacteria</taxon>
        <taxon>Sphingomonadales</taxon>
        <taxon>Sphingomonadaceae</taxon>
        <taxon>Novosphingobium</taxon>
    </lineage>
</organism>
<proteinExistence type="predicted"/>
<name>F1Z3F6_9SPHN</name>
<gene>
    <name evidence="1" type="ORF">Y88_1639</name>
</gene>
<dbReference type="Proteomes" id="UP000004728">
    <property type="component" value="Unassembled WGS sequence"/>
</dbReference>
<dbReference type="InParanoid" id="F1Z3F6"/>